<feature type="region of interest" description="Disordered" evidence="1">
    <location>
        <begin position="1"/>
        <end position="28"/>
    </location>
</feature>
<dbReference type="EMBL" id="BPLQ01005805">
    <property type="protein sequence ID" value="GIY17489.1"/>
    <property type="molecule type" value="Genomic_DNA"/>
</dbReference>
<dbReference type="Proteomes" id="UP001054837">
    <property type="component" value="Unassembled WGS sequence"/>
</dbReference>
<gene>
    <name evidence="2" type="ORF">CDAR_436321</name>
</gene>
<feature type="compositionally biased region" description="Polar residues" evidence="1">
    <location>
        <begin position="1"/>
        <end position="18"/>
    </location>
</feature>
<organism evidence="2 3">
    <name type="scientific">Caerostris darwini</name>
    <dbReference type="NCBI Taxonomy" id="1538125"/>
    <lineage>
        <taxon>Eukaryota</taxon>
        <taxon>Metazoa</taxon>
        <taxon>Ecdysozoa</taxon>
        <taxon>Arthropoda</taxon>
        <taxon>Chelicerata</taxon>
        <taxon>Arachnida</taxon>
        <taxon>Araneae</taxon>
        <taxon>Araneomorphae</taxon>
        <taxon>Entelegynae</taxon>
        <taxon>Araneoidea</taxon>
        <taxon>Araneidae</taxon>
        <taxon>Caerostris</taxon>
    </lineage>
</organism>
<dbReference type="AlphaFoldDB" id="A0AAV4R8X9"/>
<evidence type="ECO:0000313" key="3">
    <source>
        <dbReference type="Proteomes" id="UP001054837"/>
    </source>
</evidence>
<comment type="caution">
    <text evidence="2">The sequence shown here is derived from an EMBL/GenBank/DDBJ whole genome shotgun (WGS) entry which is preliminary data.</text>
</comment>
<name>A0AAV4R8X9_9ARAC</name>
<protein>
    <submittedName>
        <fullName evidence="2">Uncharacterized protein</fullName>
    </submittedName>
</protein>
<evidence type="ECO:0000256" key="1">
    <source>
        <dbReference type="SAM" id="MobiDB-lite"/>
    </source>
</evidence>
<sequence length="121" mass="13666">MSTSYIHHTKSNKSNLKRTLSLPKKKKKKVNTQRTSLYFSITLSLPKKQKSTSFLDPDQGRDKTGRGVIQKIFTGNDFSAHLRGYARLPTVVFRARRLHLSGGVLVDIVLTTRLTGEFSCN</sequence>
<evidence type="ECO:0000313" key="2">
    <source>
        <dbReference type="EMBL" id="GIY17489.1"/>
    </source>
</evidence>
<reference evidence="2 3" key="1">
    <citation type="submission" date="2021-06" db="EMBL/GenBank/DDBJ databases">
        <title>Caerostris darwini draft genome.</title>
        <authorList>
            <person name="Kono N."/>
            <person name="Arakawa K."/>
        </authorList>
    </citation>
    <scope>NUCLEOTIDE SEQUENCE [LARGE SCALE GENOMIC DNA]</scope>
</reference>
<keyword evidence="3" id="KW-1185">Reference proteome</keyword>
<proteinExistence type="predicted"/>
<accession>A0AAV4R8X9</accession>